<accession>A0A315ZA27</accession>
<organism evidence="3 4">
    <name type="scientific">Sediminitomix flava</name>
    <dbReference type="NCBI Taxonomy" id="379075"/>
    <lineage>
        <taxon>Bacteria</taxon>
        <taxon>Pseudomonadati</taxon>
        <taxon>Bacteroidota</taxon>
        <taxon>Cytophagia</taxon>
        <taxon>Cytophagales</taxon>
        <taxon>Flammeovirgaceae</taxon>
        <taxon>Sediminitomix</taxon>
    </lineage>
</organism>
<dbReference type="SUPFAM" id="SSF54593">
    <property type="entry name" value="Glyoxalase/Bleomycin resistance protein/Dihydroxybiphenyl dioxygenase"/>
    <property type="match status" value="1"/>
</dbReference>
<sequence>MINGIKKMDHVGITVPDLAQASLYFKEWFDAEIIGEAWGFKSDDYWMKDYLNVHPRAEIHNIQMMKLPDGTVLELFEYESPDQNVEYPKNSDHGGHHLAFEVDNIDEVVKVLHQNNVPVHGHEATFNDPSADNTKGSFKNIKWIYFQTPWGMDIELVQKL</sequence>
<dbReference type="InterPro" id="IPR051785">
    <property type="entry name" value="MMCE/EMCE_epimerase"/>
</dbReference>
<dbReference type="GO" id="GO:0046491">
    <property type="term" value="P:L-methylmalonyl-CoA metabolic process"/>
    <property type="evidence" value="ECO:0007669"/>
    <property type="project" value="TreeGrafter"/>
</dbReference>
<dbReference type="PANTHER" id="PTHR43048:SF3">
    <property type="entry name" value="METHYLMALONYL-COA EPIMERASE, MITOCHONDRIAL"/>
    <property type="match status" value="1"/>
</dbReference>
<dbReference type="Proteomes" id="UP000245535">
    <property type="component" value="Unassembled WGS sequence"/>
</dbReference>
<dbReference type="AlphaFoldDB" id="A0A315ZA27"/>
<proteinExistence type="predicted"/>
<keyword evidence="3" id="KW-0456">Lyase</keyword>
<dbReference type="GO" id="GO:0051213">
    <property type="term" value="F:dioxygenase activity"/>
    <property type="evidence" value="ECO:0007669"/>
    <property type="project" value="UniProtKB-KW"/>
</dbReference>
<dbReference type="InterPro" id="IPR029068">
    <property type="entry name" value="Glyas_Bleomycin-R_OHBP_Dase"/>
</dbReference>
<evidence type="ECO:0000313" key="3">
    <source>
        <dbReference type="EMBL" id="PWJ42180.1"/>
    </source>
</evidence>
<dbReference type="GO" id="GO:0016829">
    <property type="term" value="F:lyase activity"/>
    <property type="evidence" value="ECO:0007669"/>
    <property type="project" value="UniProtKB-KW"/>
</dbReference>
<keyword evidence="3" id="KW-0223">Dioxygenase</keyword>
<evidence type="ECO:0000313" key="4">
    <source>
        <dbReference type="Proteomes" id="UP000245535"/>
    </source>
</evidence>
<dbReference type="GO" id="GO:0004493">
    <property type="term" value="F:methylmalonyl-CoA epimerase activity"/>
    <property type="evidence" value="ECO:0007669"/>
    <property type="project" value="TreeGrafter"/>
</dbReference>
<keyword evidence="3" id="KW-0560">Oxidoreductase</keyword>
<dbReference type="InterPro" id="IPR037523">
    <property type="entry name" value="VOC_core"/>
</dbReference>
<dbReference type="Pfam" id="PF13669">
    <property type="entry name" value="Glyoxalase_4"/>
    <property type="match status" value="1"/>
</dbReference>
<dbReference type="OrthoDB" id="371072at2"/>
<dbReference type="EMBL" id="QGDO01000003">
    <property type="protein sequence ID" value="PWJ42180.1"/>
    <property type="molecule type" value="Genomic_DNA"/>
</dbReference>
<keyword evidence="1" id="KW-0479">Metal-binding</keyword>
<gene>
    <name evidence="3" type="ORF">BC781_103431</name>
</gene>
<comment type="caution">
    <text evidence="3">The sequence shown here is derived from an EMBL/GenBank/DDBJ whole genome shotgun (WGS) entry which is preliminary data.</text>
</comment>
<dbReference type="GO" id="GO:0046872">
    <property type="term" value="F:metal ion binding"/>
    <property type="evidence" value="ECO:0007669"/>
    <property type="project" value="UniProtKB-KW"/>
</dbReference>
<protein>
    <submittedName>
        <fullName evidence="3">Catechol 2,3-dioxygenase-like lactoylglutathione lyase family enzyme</fullName>
    </submittedName>
</protein>
<dbReference type="RefSeq" id="WP_109618902.1">
    <property type="nucleotide sequence ID" value="NZ_QGDO01000003.1"/>
</dbReference>
<keyword evidence="4" id="KW-1185">Reference proteome</keyword>
<dbReference type="PROSITE" id="PS51819">
    <property type="entry name" value="VOC"/>
    <property type="match status" value="1"/>
</dbReference>
<evidence type="ECO:0000259" key="2">
    <source>
        <dbReference type="PROSITE" id="PS51819"/>
    </source>
</evidence>
<feature type="domain" description="VOC" evidence="2">
    <location>
        <begin position="7"/>
        <end position="159"/>
    </location>
</feature>
<dbReference type="Gene3D" id="3.10.180.10">
    <property type="entry name" value="2,3-Dihydroxybiphenyl 1,2-Dioxygenase, domain 1"/>
    <property type="match status" value="1"/>
</dbReference>
<reference evidence="3 4" key="1">
    <citation type="submission" date="2018-03" db="EMBL/GenBank/DDBJ databases">
        <title>Genomic Encyclopedia of Archaeal and Bacterial Type Strains, Phase II (KMG-II): from individual species to whole genera.</title>
        <authorList>
            <person name="Goeker M."/>
        </authorList>
    </citation>
    <scope>NUCLEOTIDE SEQUENCE [LARGE SCALE GENOMIC DNA]</scope>
    <source>
        <strain evidence="3 4">DSM 28229</strain>
    </source>
</reference>
<evidence type="ECO:0000256" key="1">
    <source>
        <dbReference type="ARBA" id="ARBA00022723"/>
    </source>
</evidence>
<dbReference type="PANTHER" id="PTHR43048">
    <property type="entry name" value="METHYLMALONYL-COA EPIMERASE"/>
    <property type="match status" value="1"/>
</dbReference>
<name>A0A315ZA27_SEDFL</name>